<dbReference type="PROSITE" id="PS00028">
    <property type="entry name" value="ZINC_FINGER_C2H2_1"/>
    <property type="match status" value="12"/>
</dbReference>
<feature type="domain" description="C2H2-type" evidence="10">
    <location>
        <begin position="385"/>
        <end position="410"/>
    </location>
</feature>
<dbReference type="PROSITE" id="PS50804">
    <property type="entry name" value="SCAN_BOX"/>
    <property type="match status" value="1"/>
</dbReference>
<dbReference type="SUPFAM" id="SSF57667">
    <property type="entry name" value="beta-beta-alpha zinc fingers"/>
    <property type="match status" value="8"/>
</dbReference>
<dbReference type="Gene3D" id="3.30.160.60">
    <property type="entry name" value="Classic Zinc Finger"/>
    <property type="match status" value="13"/>
</dbReference>
<dbReference type="GeneID" id="110091175"/>
<dbReference type="Proteomes" id="UP001652642">
    <property type="component" value="Chromosome 2"/>
</dbReference>
<evidence type="ECO:0000313" key="14">
    <source>
        <dbReference type="RefSeq" id="XP_072844422.1"/>
    </source>
</evidence>
<evidence type="ECO:0000259" key="12">
    <source>
        <dbReference type="PROSITE" id="PS50805"/>
    </source>
</evidence>
<dbReference type="PROSITE" id="PS50805">
    <property type="entry name" value="KRAB"/>
    <property type="match status" value="1"/>
</dbReference>
<dbReference type="Pfam" id="PF00096">
    <property type="entry name" value="zf-C2H2"/>
    <property type="match status" value="9"/>
</dbReference>
<dbReference type="Pfam" id="PF01352">
    <property type="entry name" value="KRAB"/>
    <property type="match status" value="1"/>
</dbReference>
<feature type="domain" description="C2H2-type" evidence="10">
    <location>
        <begin position="411"/>
        <end position="438"/>
    </location>
</feature>
<evidence type="ECO:0000259" key="11">
    <source>
        <dbReference type="PROSITE" id="PS50804"/>
    </source>
</evidence>
<evidence type="ECO:0000313" key="13">
    <source>
        <dbReference type="Proteomes" id="UP001652642"/>
    </source>
</evidence>
<evidence type="ECO:0000256" key="5">
    <source>
        <dbReference type="ARBA" id="ARBA00023015"/>
    </source>
</evidence>
<keyword evidence="2" id="KW-0677">Repeat</keyword>
<dbReference type="Gene3D" id="1.10.4020.10">
    <property type="entry name" value="DNA breaking-rejoining enzymes"/>
    <property type="match status" value="1"/>
</dbReference>
<sequence>MAAQHTSGPREGRDPDVLKAGGLGTFWEGTAQKVRGEEMLSSDTECQKFRKFSYEEADSPREICTRLHHLCRQWLKPEQHTKAQILDLVILEQFLAVLPLEMSRWVRECGAETTSQAVSLAEGFLSLSQAEEKKQEEQKRRNPLVEIQLDFHEAEKPPFNTGKRPQGQESHQGNEERSSSVGSVKMLTTSIPSSLPGDAVEQDQGPATFEEVAVSFTQEEWALLDPDQKILHQEVMEENWQMISSLDLYHSSVLSLLHLSFFLRDNWRGKNPYPKSQKSFTDQLEVTGHQRILAERESCIPEYPYKCIACGKYFAMRIAMMLHKRVHTRKELFVSEISGKCLNSMQHFVNCERKKPYKCQECEKCFARNSQLVSHKRLHTGEKPYKFQECGKHKNSSLWNHMRIHTGEKPYKCQECGKCLALNSHLVSHKRVHTEEKPYKCQECGKCFARNSHLISHKRVHKGEKLYKCQECGKHYIENSSLWNHKRVHTGERPYKCKKCGKCFAENSTLISHMRIHTGEKPYKCLECGKCFARNSHLISHKRVHTGEKPYKCQECGKCFGGHSNLLRHRRIHTGEHPYKCQECGKDFIESSSLVKHKRLHTGEKPYKCQECGKCFAQNSNLVSHQRIHTGEKPYKCPECGKCFTRKSYLVSHQKIHTGERLYKCQECEKCFAVNSSLVSHKRVHRE</sequence>
<feature type="domain" description="C2H2-type" evidence="10">
    <location>
        <begin position="523"/>
        <end position="550"/>
    </location>
</feature>
<evidence type="ECO:0000256" key="7">
    <source>
        <dbReference type="ARBA" id="ARBA00023242"/>
    </source>
</evidence>
<dbReference type="SMART" id="SM00349">
    <property type="entry name" value="KRAB"/>
    <property type="match status" value="1"/>
</dbReference>
<dbReference type="Pfam" id="PF02023">
    <property type="entry name" value="SCAN"/>
    <property type="match status" value="1"/>
</dbReference>
<dbReference type="SUPFAM" id="SSF47353">
    <property type="entry name" value="Retrovirus capsid dimerization domain-like"/>
    <property type="match status" value="1"/>
</dbReference>
<dbReference type="Pfam" id="PF13465">
    <property type="entry name" value="zf-H2C2_2"/>
    <property type="match status" value="1"/>
</dbReference>
<evidence type="ECO:0000256" key="2">
    <source>
        <dbReference type="ARBA" id="ARBA00022737"/>
    </source>
</evidence>
<dbReference type="CDD" id="cd07936">
    <property type="entry name" value="SCAN"/>
    <property type="match status" value="1"/>
</dbReference>
<dbReference type="InterPro" id="IPR036051">
    <property type="entry name" value="KRAB_dom_sf"/>
</dbReference>
<keyword evidence="7" id="KW-0539">Nucleus</keyword>
<proteinExistence type="predicted"/>
<reference evidence="13" key="1">
    <citation type="submission" date="2025-05" db="UniProtKB">
        <authorList>
            <consortium name="RefSeq"/>
        </authorList>
    </citation>
    <scope>NUCLEOTIDE SEQUENCE [LARGE SCALE GENOMIC DNA]</scope>
</reference>
<feature type="domain" description="C2H2-type" evidence="10">
    <location>
        <begin position="357"/>
        <end position="384"/>
    </location>
</feature>
<dbReference type="InterPro" id="IPR003309">
    <property type="entry name" value="SCAN_dom"/>
</dbReference>
<dbReference type="SMART" id="SM00355">
    <property type="entry name" value="ZnF_C2H2"/>
    <property type="match status" value="12"/>
</dbReference>
<evidence type="ECO:0000259" key="10">
    <source>
        <dbReference type="PROSITE" id="PS50157"/>
    </source>
</evidence>
<protein>
    <recommendedName>
        <fullName evidence="15">Zinc finger protein 436-like</fullName>
    </recommendedName>
</protein>
<feature type="domain" description="C2H2-type" evidence="10">
    <location>
        <begin position="635"/>
        <end position="662"/>
    </location>
</feature>
<evidence type="ECO:0000256" key="3">
    <source>
        <dbReference type="ARBA" id="ARBA00022771"/>
    </source>
</evidence>
<evidence type="ECO:0000256" key="4">
    <source>
        <dbReference type="ARBA" id="ARBA00022833"/>
    </source>
</evidence>
<accession>A0ABM5FG98</accession>
<evidence type="ECO:0000256" key="6">
    <source>
        <dbReference type="ARBA" id="ARBA00023163"/>
    </source>
</evidence>
<evidence type="ECO:0000256" key="8">
    <source>
        <dbReference type="PROSITE-ProRule" id="PRU00042"/>
    </source>
</evidence>
<dbReference type="Gene3D" id="6.10.140.140">
    <property type="match status" value="1"/>
</dbReference>
<evidence type="ECO:0000256" key="1">
    <source>
        <dbReference type="ARBA" id="ARBA00022723"/>
    </source>
</evidence>
<keyword evidence="4" id="KW-0862">Zinc</keyword>
<keyword evidence="5" id="KW-0805">Transcription regulation</keyword>
<dbReference type="SUPFAM" id="SSF109640">
    <property type="entry name" value="KRAB domain (Kruppel-associated box)"/>
    <property type="match status" value="1"/>
</dbReference>
<keyword evidence="6" id="KW-0804">Transcription</keyword>
<feature type="domain" description="C2H2-type" evidence="10">
    <location>
        <begin position="467"/>
        <end position="494"/>
    </location>
</feature>
<feature type="domain" description="C2H2-type" evidence="10">
    <location>
        <begin position="495"/>
        <end position="522"/>
    </location>
</feature>
<dbReference type="PANTHER" id="PTHR23226:SF377">
    <property type="entry name" value="ZINC FINGER AND SCAN DOMAIN-CONTAINING PROTEIN 20"/>
    <property type="match status" value="1"/>
</dbReference>
<dbReference type="RefSeq" id="XP_072844422.1">
    <property type="nucleotide sequence ID" value="XM_072988321.1"/>
</dbReference>
<dbReference type="InterPro" id="IPR038269">
    <property type="entry name" value="SCAN_sf"/>
</dbReference>
<dbReference type="InterPro" id="IPR001909">
    <property type="entry name" value="KRAB"/>
</dbReference>
<feature type="domain" description="C2H2-type" evidence="10">
    <location>
        <begin position="663"/>
        <end position="687"/>
    </location>
</feature>
<keyword evidence="3 8" id="KW-0863">Zinc-finger</keyword>
<feature type="domain" description="KRAB" evidence="12">
    <location>
        <begin position="207"/>
        <end position="279"/>
    </location>
</feature>
<feature type="domain" description="C2H2-type" evidence="10">
    <location>
        <begin position="579"/>
        <end position="606"/>
    </location>
</feature>
<keyword evidence="13" id="KW-1185">Reference proteome</keyword>
<organism evidence="13 14">
    <name type="scientific">Pogona vitticeps</name>
    <name type="common">central bearded dragon</name>
    <dbReference type="NCBI Taxonomy" id="103695"/>
    <lineage>
        <taxon>Eukaryota</taxon>
        <taxon>Metazoa</taxon>
        <taxon>Chordata</taxon>
        <taxon>Craniata</taxon>
        <taxon>Vertebrata</taxon>
        <taxon>Euteleostomi</taxon>
        <taxon>Lepidosauria</taxon>
        <taxon>Squamata</taxon>
        <taxon>Bifurcata</taxon>
        <taxon>Unidentata</taxon>
        <taxon>Episquamata</taxon>
        <taxon>Toxicofera</taxon>
        <taxon>Iguania</taxon>
        <taxon>Acrodonta</taxon>
        <taxon>Agamidae</taxon>
        <taxon>Amphibolurinae</taxon>
        <taxon>Pogona</taxon>
    </lineage>
</organism>
<name>A0ABM5FG98_9SAUR</name>
<feature type="domain" description="SCAN box" evidence="11">
    <location>
        <begin position="47"/>
        <end position="124"/>
    </location>
</feature>
<evidence type="ECO:0000256" key="9">
    <source>
        <dbReference type="SAM" id="MobiDB-lite"/>
    </source>
</evidence>
<gene>
    <name evidence="14" type="primary">LOC110091175</name>
</gene>
<dbReference type="SMART" id="SM00431">
    <property type="entry name" value="SCAN"/>
    <property type="match status" value="1"/>
</dbReference>
<feature type="region of interest" description="Disordered" evidence="9">
    <location>
        <begin position="150"/>
        <end position="183"/>
    </location>
</feature>
<dbReference type="InterPro" id="IPR036236">
    <property type="entry name" value="Znf_C2H2_sf"/>
</dbReference>
<feature type="domain" description="C2H2-type" evidence="10">
    <location>
        <begin position="607"/>
        <end position="634"/>
    </location>
</feature>
<keyword evidence="1" id="KW-0479">Metal-binding</keyword>
<dbReference type="PANTHER" id="PTHR23226">
    <property type="entry name" value="ZINC FINGER AND SCAN DOMAIN-CONTAINING"/>
    <property type="match status" value="1"/>
</dbReference>
<feature type="domain" description="C2H2-type" evidence="10">
    <location>
        <begin position="439"/>
        <end position="466"/>
    </location>
</feature>
<feature type="domain" description="C2H2-type" evidence="10">
    <location>
        <begin position="305"/>
        <end position="332"/>
    </location>
</feature>
<dbReference type="InterPro" id="IPR013087">
    <property type="entry name" value="Znf_C2H2_type"/>
</dbReference>
<evidence type="ECO:0008006" key="15">
    <source>
        <dbReference type="Google" id="ProtNLM"/>
    </source>
</evidence>
<feature type="domain" description="C2H2-type" evidence="10">
    <location>
        <begin position="551"/>
        <end position="578"/>
    </location>
</feature>
<dbReference type="CDD" id="cd07765">
    <property type="entry name" value="KRAB_A-box"/>
    <property type="match status" value="1"/>
</dbReference>
<dbReference type="PROSITE" id="PS50157">
    <property type="entry name" value="ZINC_FINGER_C2H2_2"/>
    <property type="match status" value="13"/>
</dbReference>
<reference evidence="14" key="2">
    <citation type="submission" date="2025-08" db="UniProtKB">
        <authorList>
            <consortium name="RefSeq"/>
        </authorList>
    </citation>
    <scope>IDENTIFICATION</scope>
</reference>